<dbReference type="InterPro" id="IPR036182">
    <property type="entry name" value="PCuAC_sf"/>
</dbReference>
<keyword evidence="3" id="KW-1185">Reference proteome</keyword>
<dbReference type="Gene3D" id="2.60.40.1890">
    <property type="entry name" value="PCu(A)C copper chaperone"/>
    <property type="match status" value="1"/>
</dbReference>
<dbReference type="RefSeq" id="WP_191594056.1">
    <property type="nucleotide sequence ID" value="NZ_JACYFC010000002.1"/>
</dbReference>
<accession>A0ABR8NXA3</accession>
<organism evidence="2 3">
    <name type="scientific">Marinomonas colpomeniae</name>
    <dbReference type="NCBI Taxonomy" id="2774408"/>
    <lineage>
        <taxon>Bacteria</taxon>
        <taxon>Pseudomonadati</taxon>
        <taxon>Pseudomonadota</taxon>
        <taxon>Gammaproteobacteria</taxon>
        <taxon>Oceanospirillales</taxon>
        <taxon>Oceanospirillaceae</taxon>
        <taxon>Marinomonas</taxon>
    </lineage>
</organism>
<dbReference type="EMBL" id="JACYFC010000002">
    <property type="protein sequence ID" value="MBD5770674.1"/>
    <property type="molecule type" value="Genomic_DNA"/>
</dbReference>
<dbReference type="InterPro" id="IPR058248">
    <property type="entry name" value="Lxx211020-like"/>
</dbReference>
<evidence type="ECO:0000313" key="2">
    <source>
        <dbReference type="EMBL" id="MBD5770674.1"/>
    </source>
</evidence>
<protein>
    <submittedName>
        <fullName evidence="2">Copper chaperone PCu(A)C</fullName>
    </submittedName>
</protein>
<dbReference type="Pfam" id="PF04314">
    <property type="entry name" value="PCuAC"/>
    <property type="match status" value="1"/>
</dbReference>
<keyword evidence="1" id="KW-0732">Signal</keyword>
<dbReference type="PANTHER" id="PTHR36302:SF1">
    <property type="entry name" value="COPPER CHAPERONE PCU(A)C"/>
    <property type="match status" value="1"/>
</dbReference>
<evidence type="ECO:0000313" key="3">
    <source>
        <dbReference type="Proteomes" id="UP000604161"/>
    </source>
</evidence>
<dbReference type="PANTHER" id="PTHR36302">
    <property type="entry name" value="BLR7088 PROTEIN"/>
    <property type="match status" value="1"/>
</dbReference>
<sequence length="143" mass="16026">MKKAIALLLMAVTPLAFSAQLDISRTNLRANTPGSDNTAAYMLVENLTKEDVRIVGAESDVSEFTELHSHKMDGDRMIMRHEKYIDVDAGESVRFAPNGYHVMLIGLKKRIKHGEQATITLKYDDGTSQDFKFDVIDPRKVAE</sequence>
<evidence type="ECO:0000256" key="1">
    <source>
        <dbReference type="SAM" id="SignalP"/>
    </source>
</evidence>
<dbReference type="SUPFAM" id="SSF110087">
    <property type="entry name" value="DR1885-like metal-binding protein"/>
    <property type="match status" value="1"/>
</dbReference>
<dbReference type="Proteomes" id="UP000604161">
    <property type="component" value="Unassembled WGS sequence"/>
</dbReference>
<feature type="signal peptide" evidence="1">
    <location>
        <begin position="1"/>
        <end position="18"/>
    </location>
</feature>
<gene>
    <name evidence="2" type="ORF">IF202_06390</name>
</gene>
<name>A0ABR8NXA3_9GAMM</name>
<dbReference type="InterPro" id="IPR007410">
    <property type="entry name" value="LpqE-like"/>
</dbReference>
<reference evidence="2 3" key="1">
    <citation type="submission" date="2020-09" db="EMBL/GenBank/DDBJ databases">
        <title>Marinomonas sp. nov., isolated from the cysticercosis algae of Qingdao, China.</title>
        <authorList>
            <person name="Sun X."/>
        </authorList>
    </citation>
    <scope>NUCLEOTIDE SEQUENCE [LARGE SCALE GENOMIC DNA]</scope>
    <source>
        <strain evidence="2 3">SM2066</strain>
    </source>
</reference>
<proteinExistence type="predicted"/>
<feature type="chain" id="PRO_5045249970" evidence="1">
    <location>
        <begin position="19"/>
        <end position="143"/>
    </location>
</feature>
<comment type="caution">
    <text evidence="2">The sequence shown here is derived from an EMBL/GenBank/DDBJ whole genome shotgun (WGS) entry which is preliminary data.</text>
</comment>